<name>A0A379Z3P5_9GAMM</name>
<keyword evidence="6" id="KW-1185">Reference proteome</keyword>
<proteinExistence type="predicted"/>
<dbReference type="RefSeq" id="WP_115389272.1">
    <property type="nucleotide sequence ID" value="NZ_JADZHC010000019.1"/>
</dbReference>
<accession>A0A379Z3P5</accession>
<dbReference type="SMART" id="SM00248">
    <property type="entry name" value="ANK"/>
    <property type="match status" value="12"/>
</dbReference>
<protein>
    <submittedName>
        <fullName evidence="5">Ankyrin repeats (3 copies)</fullName>
    </submittedName>
</protein>
<evidence type="ECO:0000256" key="3">
    <source>
        <dbReference type="PROSITE-ProRule" id="PRU00023"/>
    </source>
</evidence>
<dbReference type="Gene3D" id="1.25.40.20">
    <property type="entry name" value="Ankyrin repeat-containing domain"/>
    <property type="match status" value="4"/>
</dbReference>
<dbReference type="PANTHER" id="PTHR24198">
    <property type="entry name" value="ANKYRIN REPEAT AND PROTEIN KINASE DOMAIN-CONTAINING PROTEIN"/>
    <property type="match status" value="1"/>
</dbReference>
<feature type="compositionally biased region" description="Low complexity" evidence="4">
    <location>
        <begin position="1105"/>
        <end position="1121"/>
    </location>
</feature>
<reference evidence="5 6" key="1">
    <citation type="submission" date="2018-06" db="EMBL/GenBank/DDBJ databases">
        <authorList>
            <consortium name="Pathogen Informatics"/>
            <person name="Doyle S."/>
        </authorList>
    </citation>
    <scope>NUCLEOTIDE SEQUENCE [LARGE SCALE GENOMIC DNA]</scope>
    <source>
        <strain evidence="5 6">NCTC10738</strain>
    </source>
</reference>
<dbReference type="PROSITE" id="PS50297">
    <property type="entry name" value="ANK_REP_REGION"/>
    <property type="match status" value="1"/>
</dbReference>
<evidence type="ECO:0000313" key="5">
    <source>
        <dbReference type="EMBL" id="SUI54678.1"/>
    </source>
</evidence>
<sequence length="1407" mass="158414">MEHFTEDSRSLGGALKDHILNQDLVAISQIVSTDNVDHSLVQDGLRQCRPLDFVLEQADPKFDRVVQHLLKLGAGIRHLLDKERKPNHLLQRALRSAEMVQMLSEQEVNLNILWQGEFNLLSLATCRGDYRMVKAVLEQQLPLLDDECFFWHCFSRNPVLEQQTVQLLLSHGIEYQGSEEREYCDSLLFQLFNSPMPELKILSIFNMLTEQQYDYDLERRYSGNTLLAMTIKNGQRLLLTRLVELGADISHHQPEVARMLLNKEKLQSRLVLDDSLDLFSADAAEVERYLTTQADFTGKSVIGPILCHTNLSSSQRCRFVELAIAKGADVNQAFAFTTAGGTELFCTPLYALCSMEQDRLDEVALLLRHGAVDPVENRSALFLTISQARLELLKVLLQGGINPNFALRGEPVNENCRMDDEMWVSHFYPSHLRVKPNPAQKRAMFSMLQEAGLSSLLQTDSAWTALDIALLRRDHEFVQQMLGEGFQPPLSPNTLNWAFEYCSDLATLETLIALSDTQVEVTEEMASGYFHCFANKPEETSQDREAIFELLLRLGLDLQRQYDGGSLLELAIRTRNEPVIRRLLQLRQQFQIPADAVAWAIHSLQSPQLVGDIVALFPDFELADVHQSFSGNHKAPATAITLALHKKRWSLAQYLLQRFPTMRAWTEVRWLTEDVLWELEEDGLELFRLLIEREQDLDRLCLDGNDACRWSLLYFLCFRYAKLKQHKQLYLSAVEILLEAGAAVDQPYSLDVERTPTKPDITHIFSCILYDAENDFEYCRPMFDLLIDYGVDPTVPVGQFHESGVMSTVQRYHSIINEETSLKFVRYLWQRTGFNIHEVNNLGNNLIFAAAMPGRPELLRWFAEHGADIHHVGGFDHSNAMHKCLSNYSDINPIDRAKTVAALLDLGMDIEVLDPDPDSRATPLMTACTFGIQSCIDLLLSRGANINAVSPLGDTPLLAAITSQYCYDAHSSVEASKKGLVTQLVQQGAKINQLTPGRSHPLLEAAFADRPGIFECLLELGADPWMLDPNLKSESSGSIGFVKPQTPDADGMNPLGFLLMHGEKARQYLQIIARYYGDDVIVSAIADLEAMRPPVCPAQAAAKLAELQQPKPQPSQTPQAPGAEIEPSVTFKDNETRLKFRRIIRQSVTLQGISVSLDLAFEETRALGAAIEAQCPGANMNNPVNWQRFICAVFNQRAPELAQALQAKDDEGLCVFEVEPAKVSSLTQMQALGQLFRELFATPRAVLGALEEVQHEIEWQAASAVTSAEGKTTEDSAQAPDEAVPLDLRDLYQIMANFGFVNVIFKLDSTTMKQLAASVQSLLPLEMNAEDWSRIIQAICQNQFGEQTDLISFEAIGNYFRVVLEDEPGVKHELVKNFRQLLRQLFHTEQSFMQQVMAVRQHLPTEA</sequence>
<dbReference type="Pfam" id="PF00023">
    <property type="entry name" value="Ank"/>
    <property type="match status" value="1"/>
</dbReference>
<dbReference type="InterPro" id="IPR036770">
    <property type="entry name" value="Ankyrin_rpt-contain_sf"/>
</dbReference>
<evidence type="ECO:0000313" key="6">
    <source>
        <dbReference type="Proteomes" id="UP000254069"/>
    </source>
</evidence>
<evidence type="ECO:0000256" key="2">
    <source>
        <dbReference type="ARBA" id="ARBA00023043"/>
    </source>
</evidence>
<dbReference type="EMBL" id="UGYO01000001">
    <property type="protein sequence ID" value="SUI54678.1"/>
    <property type="molecule type" value="Genomic_DNA"/>
</dbReference>
<evidence type="ECO:0000256" key="1">
    <source>
        <dbReference type="ARBA" id="ARBA00022737"/>
    </source>
</evidence>
<feature type="region of interest" description="Disordered" evidence="4">
    <location>
        <begin position="1105"/>
        <end position="1127"/>
    </location>
</feature>
<keyword evidence="1" id="KW-0677">Repeat</keyword>
<dbReference type="InterPro" id="IPR002110">
    <property type="entry name" value="Ankyrin_rpt"/>
</dbReference>
<dbReference type="PROSITE" id="PS50088">
    <property type="entry name" value="ANK_REPEAT"/>
    <property type="match status" value="1"/>
</dbReference>
<dbReference type="Proteomes" id="UP000254069">
    <property type="component" value="Unassembled WGS sequence"/>
</dbReference>
<organism evidence="5 6">
    <name type="scientific">Shewanella algae</name>
    <dbReference type="NCBI Taxonomy" id="38313"/>
    <lineage>
        <taxon>Bacteria</taxon>
        <taxon>Pseudomonadati</taxon>
        <taxon>Pseudomonadota</taxon>
        <taxon>Gammaproteobacteria</taxon>
        <taxon>Alteromonadales</taxon>
        <taxon>Shewanellaceae</taxon>
        <taxon>Shewanella</taxon>
    </lineage>
</organism>
<feature type="repeat" description="ANK" evidence="3">
    <location>
        <begin position="919"/>
        <end position="951"/>
    </location>
</feature>
<evidence type="ECO:0000256" key="4">
    <source>
        <dbReference type="SAM" id="MobiDB-lite"/>
    </source>
</evidence>
<gene>
    <name evidence="5" type="ORF">NCTC10738_00930</name>
</gene>
<keyword evidence="2 3" id="KW-0040">ANK repeat</keyword>
<dbReference type="SUPFAM" id="SSF48403">
    <property type="entry name" value="Ankyrin repeat"/>
    <property type="match status" value="2"/>
</dbReference>
<dbReference type="PANTHER" id="PTHR24198:SF165">
    <property type="entry name" value="ANKYRIN REPEAT-CONTAINING PROTEIN-RELATED"/>
    <property type="match status" value="1"/>
</dbReference>